<dbReference type="InterPro" id="IPR038511">
    <property type="entry name" value="TAP42/TAP46-like_sf"/>
</dbReference>
<dbReference type="OrthoDB" id="10261753at2759"/>
<evidence type="ECO:0000256" key="1">
    <source>
        <dbReference type="SAM" id="MobiDB-lite"/>
    </source>
</evidence>
<evidence type="ECO:0000313" key="3">
    <source>
        <dbReference type="Proteomes" id="UP000041254"/>
    </source>
</evidence>
<organism evidence="2 3">
    <name type="scientific">Vitrella brassicaformis (strain CCMP3155)</name>
    <dbReference type="NCBI Taxonomy" id="1169540"/>
    <lineage>
        <taxon>Eukaryota</taxon>
        <taxon>Sar</taxon>
        <taxon>Alveolata</taxon>
        <taxon>Colpodellida</taxon>
        <taxon>Vitrellaceae</taxon>
        <taxon>Vitrella</taxon>
    </lineage>
</organism>
<reference evidence="2 3" key="1">
    <citation type="submission" date="2014-11" db="EMBL/GenBank/DDBJ databases">
        <authorList>
            <person name="Zhu J."/>
            <person name="Qi W."/>
            <person name="Song R."/>
        </authorList>
    </citation>
    <scope>NUCLEOTIDE SEQUENCE [LARGE SCALE GENOMIC DNA]</scope>
</reference>
<evidence type="ECO:0000313" key="2">
    <source>
        <dbReference type="EMBL" id="CEM25133.1"/>
    </source>
</evidence>
<dbReference type="InterPro" id="IPR007304">
    <property type="entry name" value="TAP46-like"/>
</dbReference>
<dbReference type="EMBL" id="CDMY01000592">
    <property type="protein sequence ID" value="CEM25133.1"/>
    <property type="molecule type" value="Genomic_DNA"/>
</dbReference>
<feature type="compositionally biased region" description="Basic and acidic residues" evidence="1">
    <location>
        <begin position="240"/>
        <end position="251"/>
    </location>
</feature>
<dbReference type="VEuPathDB" id="CryptoDB:Vbra_3302"/>
<feature type="region of interest" description="Disordered" evidence="1">
    <location>
        <begin position="325"/>
        <end position="372"/>
    </location>
</feature>
<evidence type="ECO:0008006" key="4">
    <source>
        <dbReference type="Google" id="ProtNLM"/>
    </source>
</evidence>
<accession>A0A0G4G8T3</accession>
<name>A0A0G4G8T3_VITBC</name>
<feature type="compositionally biased region" description="Basic and acidic residues" evidence="1">
    <location>
        <begin position="333"/>
        <end position="362"/>
    </location>
</feature>
<dbReference type="AlphaFoldDB" id="A0A0G4G8T3"/>
<dbReference type="PANTHER" id="PTHR10933">
    <property type="entry name" value="IMMUNOGLOBULIN-BINDING PROTEIN 1"/>
    <property type="match status" value="1"/>
</dbReference>
<dbReference type="InParanoid" id="A0A0G4G8T3"/>
<dbReference type="STRING" id="1169540.A0A0G4G8T3"/>
<dbReference type="Gene3D" id="1.25.40.540">
    <property type="entry name" value="TAP42-like family"/>
    <property type="match status" value="1"/>
</dbReference>
<sequence>MNELSATFNAAFTEYLSAYSSLSGGVPVTDQPGVSGVECLEGLVARFRQVAAMAEGLDVVSDNEELDDISTASLKYLMVPFVLGDLSTKVTHVDDRLDALNDALVYFHRFLARMQSLGVGGVDQWLQSADNEEEPEGPHPARPDPATDRTRRIERYRQQKELDSRIQRLFALRQRTAREKVADPHGERDEHDWGKSVDEENERLLLVSLLERSAAAAMAEVEQIRRELPMLERFLADRRQVQEARQHRQEPTRSAPASSQQRPGLASLMGQPSELRQLYRQAVLRPSHRLPTISLAQCADMEMAIEVHEMGAQPGGDIVQTYTGAAAQGSGNDHGKEEDDRVDEQQEKKDRDWDDWKDDHPKGSGNKMVNIG</sequence>
<dbReference type="FunCoup" id="A0A0G4G8T3">
    <property type="interactions" value="156"/>
</dbReference>
<dbReference type="Proteomes" id="UP000041254">
    <property type="component" value="Unassembled WGS sequence"/>
</dbReference>
<feature type="region of interest" description="Disordered" evidence="1">
    <location>
        <begin position="240"/>
        <end position="266"/>
    </location>
</feature>
<dbReference type="Pfam" id="PF04177">
    <property type="entry name" value="TAP42"/>
    <property type="match status" value="1"/>
</dbReference>
<feature type="compositionally biased region" description="Basic and acidic residues" evidence="1">
    <location>
        <begin position="136"/>
        <end position="151"/>
    </location>
</feature>
<proteinExistence type="predicted"/>
<dbReference type="GO" id="GO:0005829">
    <property type="term" value="C:cytosol"/>
    <property type="evidence" value="ECO:0007669"/>
    <property type="project" value="TreeGrafter"/>
</dbReference>
<dbReference type="PANTHER" id="PTHR10933:SF9">
    <property type="entry name" value="IMMUNOGLOBULIN-BINDING PROTEIN 1"/>
    <property type="match status" value="1"/>
</dbReference>
<gene>
    <name evidence="2" type="ORF">Vbra_3302</name>
</gene>
<feature type="region of interest" description="Disordered" evidence="1">
    <location>
        <begin position="128"/>
        <end position="151"/>
    </location>
</feature>
<keyword evidence="3" id="KW-1185">Reference proteome</keyword>
<dbReference type="GO" id="GO:0035303">
    <property type="term" value="P:regulation of dephosphorylation"/>
    <property type="evidence" value="ECO:0007669"/>
    <property type="project" value="TreeGrafter"/>
</dbReference>
<dbReference type="PhylomeDB" id="A0A0G4G8T3"/>
<dbReference type="GO" id="GO:0009966">
    <property type="term" value="P:regulation of signal transduction"/>
    <property type="evidence" value="ECO:0007669"/>
    <property type="project" value="InterPro"/>
</dbReference>
<protein>
    <recommendedName>
        <fullName evidence="4">TAP42-like protein</fullName>
    </recommendedName>
</protein>
<dbReference type="OMA" id="EYELCEA"/>
<dbReference type="GO" id="GO:0051721">
    <property type="term" value="F:protein phosphatase 2A binding"/>
    <property type="evidence" value="ECO:0007669"/>
    <property type="project" value="TreeGrafter"/>
</dbReference>